<dbReference type="Proteomes" id="UP000589520">
    <property type="component" value="Unassembled WGS sequence"/>
</dbReference>
<feature type="region of interest" description="Disordered" evidence="4">
    <location>
        <begin position="1"/>
        <end position="25"/>
    </location>
</feature>
<keyword evidence="1" id="KW-0805">Transcription regulation</keyword>
<reference evidence="6 7" key="1">
    <citation type="submission" date="2020-07" db="EMBL/GenBank/DDBJ databases">
        <title>Genomic Encyclopedia of Type Strains, Phase IV (KMG-V): Genome sequencing to study the core and pangenomes of soil and plant-associated prokaryotes.</title>
        <authorList>
            <person name="Whitman W."/>
        </authorList>
    </citation>
    <scope>NUCLEOTIDE SEQUENCE [LARGE SCALE GENOMIC DNA]</scope>
    <source>
        <strain evidence="6 7">X4EP2</strain>
    </source>
</reference>
<dbReference type="Pfam" id="PF01381">
    <property type="entry name" value="HTH_3"/>
    <property type="match status" value="1"/>
</dbReference>
<dbReference type="EMBL" id="JACCCW010000001">
    <property type="protein sequence ID" value="NYF78861.1"/>
    <property type="molecule type" value="Genomic_DNA"/>
</dbReference>
<evidence type="ECO:0000256" key="4">
    <source>
        <dbReference type="SAM" id="MobiDB-lite"/>
    </source>
</evidence>
<feature type="compositionally biased region" description="Low complexity" evidence="4">
    <location>
        <begin position="1"/>
        <end position="22"/>
    </location>
</feature>
<dbReference type="GO" id="GO:0003677">
    <property type="term" value="F:DNA binding"/>
    <property type="evidence" value="ECO:0007669"/>
    <property type="project" value="UniProtKB-KW"/>
</dbReference>
<dbReference type="CDD" id="cd00093">
    <property type="entry name" value="HTH_XRE"/>
    <property type="match status" value="1"/>
</dbReference>
<evidence type="ECO:0000256" key="1">
    <source>
        <dbReference type="ARBA" id="ARBA00023015"/>
    </source>
</evidence>
<dbReference type="InterPro" id="IPR052359">
    <property type="entry name" value="HTH-type_reg/antitoxin"/>
</dbReference>
<keyword evidence="7" id="KW-1185">Reference proteome</keyword>
<dbReference type="PANTHER" id="PTHR36511">
    <property type="entry name" value="MERR FAMILY BACTERIAL REGULATORY PROTEIN"/>
    <property type="match status" value="1"/>
</dbReference>
<dbReference type="InterPro" id="IPR001387">
    <property type="entry name" value="Cro/C1-type_HTH"/>
</dbReference>
<comment type="caution">
    <text evidence="6">The sequence shown here is derived from an EMBL/GenBank/DDBJ whole genome shotgun (WGS) entry which is preliminary data.</text>
</comment>
<keyword evidence="2" id="KW-0238">DNA-binding</keyword>
<sequence length="124" mass="13619">MTRKSSPSPSKTAPSKKSPASRTYRSPVFAAIHETAEDLHDAGVMDKMTMRHFDEMCLTPVKPLTPRQIAAIREHEQASQAVFARHLGVSVNLISQWERGEKKPQGASLKLLTLVKKNGLASVA</sequence>
<organism evidence="6 7">
    <name type="scientific">Granulicella arctica</name>
    <dbReference type="NCBI Taxonomy" id="940613"/>
    <lineage>
        <taxon>Bacteria</taxon>
        <taxon>Pseudomonadati</taxon>
        <taxon>Acidobacteriota</taxon>
        <taxon>Terriglobia</taxon>
        <taxon>Terriglobales</taxon>
        <taxon>Acidobacteriaceae</taxon>
        <taxon>Granulicella</taxon>
    </lineage>
</organism>
<dbReference type="SUPFAM" id="SSF47413">
    <property type="entry name" value="lambda repressor-like DNA-binding domains"/>
    <property type="match status" value="1"/>
</dbReference>
<name>A0A7Y9PGR0_9BACT</name>
<dbReference type="Gene3D" id="1.10.260.40">
    <property type="entry name" value="lambda repressor-like DNA-binding domains"/>
    <property type="match status" value="1"/>
</dbReference>
<dbReference type="PROSITE" id="PS50943">
    <property type="entry name" value="HTH_CROC1"/>
    <property type="match status" value="1"/>
</dbReference>
<protein>
    <submittedName>
        <fullName evidence="6">Putative transcriptional regulator</fullName>
    </submittedName>
</protein>
<evidence type="ECO:0000256" key="3">
    <source>
        <dbReference type="ARBA" id="ARBA00023163"/>
    </source>
</evidence>
<evidence type="ECO:0000256" key="2">
    <source>
        <dbReference type="ARBA" id="ARBA00023125"/>
    </source>
</evidence>
<proteinExistence type="predicted"/>
<evidence type="ECO:0000313" key="7">
    <source>
        <dbReference type="Proteomes" id="UP000589520"/>
    </source>
</evidence>
<evidence type="ECO:0000259" key="5">
    <source>
        <dbReference type="PROSITE" id="PS50943"/>
    </source>
</evidence>
<dbReference type="PANTHER" id="PTHR36511:SF3">
    <property type="entry name" value="ANTITOXIN HIGA-2"/>
    <property type="match status" value="1"/>
</dbReference>
<dbReference type="InterPro" id="IPR010982">
    <property type="entry name" value="Lambda_DNA-bd_dom_sf"/>
</dbReference>
<gene>
    <name evidence="6" type="ORF">HDF17_001148</name>
</gene>
<keyword evidence="3" id="KW-0804">Transcription</keyword>
<dbReference type="AlphaFoldDB" id="A0A7Y9PGR0"/>
<feature type="domain" description="HTH cro/C1-type" evidence="5">
    <location>
        <begin position="69"/>
        <end position="112"/>
    </location>
</feature>
<accession>A0A7Y9PGR0</accession>
<evidence type="ECO:0000313" key="6">
    <source>
        <dbReference type="EMBL" id="NYF78861.1"/>
    </source>
</evidence>